<protein>
    <submittedName>
        <fullName evidence="5">Ribosomal protein S12</fullName>
    </submittedName>
</protein>
<dbReference type="PROSITE" id="PS00055">
    <property type="entry name" value="RIBOSOMAL_S12"/>
    <property type="match status" value="1"/>
</dbReference>
<sequence length="153" mass="16885">MQKKLPSRIKNNKFAKLKLRNPNLSLRTARSSAFGGEVRTAVNKSPAGSVPPQLKGVCLKVSIVKPKKPNSANRKIAKVRLSNNRTVIAYIPGEGHNLQTHSMVLVQGGRRKDLPGVKYKIIRGKYDCLPVSRKTSRSKYGSSKINSSRTPHT</sequence>
<dbReference type="InterPro" id="IPR005679">
    <property type="entry name" value="Ribosomal_uS12_bac"/>
</dbReference>
<evidence type="ECO:0000313" key="5">
    <source>
        <dbReference type="EMBL" id="AGE93685.1"/>
    </source>
</evidence>
<dbReference type="CDD" id="cd03368">
    <property type="entry name" value="Ribosomal_S12"/>
    <property type="match status" value="1"/>
</dbReference>
<dbReference type="PANTHER" id="PTHR11652">
    <property type="entry name" value="30S RIBOSOMAL PROTEIN S12 FAMILY MEMBER"/>
    <property type="match status" value="1"/>
</dbReference>
<dbReference type="InterPro" id="IPR012340">
    <property type="entry name" value="NA-bd_OB-fold"/>
</dbReference>
<dbReference type="EMBL" id="KC573039">
    <property type="protein sequence ID" value="AGE93685.1"/>
    <property type="molecule type" value="Genomic_DNA"/>
</dbReference>
<dbReference type="FunFam" id="2.40.50.140:FF:000099">
    <property type="entry name" value="Ribosomal protein S12, mitochondrial"/>
    <property type="match status" value="1"/>
</dbReference>
<dbReference type="RefSeq" id="YP_007476184.1">
    <property type="nucleotide sequence ID" value="NC_020369.1"/>
</dbReference>
<dbReference type="GeneID" id="14659587"/>
<evidence type="ECO:0000256" key="3">
    <source>
        <dbReference type="ARBA" id="ARBA00023274"/>
    </source>
</evidence>
<reference evidence="5" key="2">
    <citation type="submission" date="2012-12" db="EMBL/GenBank/DDBJ databases">
        <authorList>
            <person name="Lang B.F."/>
        </authorList>
    </citation>
    <scope>NUCLEOTIDE SEQUENCE</scope>
    <source>
        <strain evidence="5">CCAP 1552/2</strain>
    </source>
</reference>
<dbReference type="PRINTS" id="PR01034">
    <property type="entry name" value="RIBOSOMALS12"/>
</dbReference>
<dbReference type="Gene3D" id="2.40.50.140">
    <property type="entry name" value="Nucleic acid-binding proteins"/>
    <property type="match status" value="1"/>
</dbReference>
<dbReference type="NCBIfam" id="TIGR00981">
    <property type="entry name" value="rpsL_bact"/>
    <property type="match status" value="1"/>
</dbReference>
<comment type="similarity">
    <text evidence="1">Belongs to the universal ribosomal protein uS12 family.</text>
</comment>
<accession>M1KFK4</accession>
<keyword evidence="3" id="KW-0687">Ribonucleoprotein</keyword>
<name>M1KFK4_9EUKA</name>
<keyword evidence="5" id="KW-0496">Mitochondrion</keyword>
<reference evidence="5" key="1">
    <citation type="journal article" date="2009" name="BMC Evol. Biol.">
        <title>Phylogenomic analyses predict sistergroup relationship of nucleariids and fungi and paraphyly of zygomycetes with significant support.</title>
        <authorList>
            <person name="Liu Y."/>
            <person name="Steenkamp E.T."/>
            <person name="Brinkmann H."/>
            <person name="Forget L."/>
            <person name="Philippe H."/>
            <person name="Lang B.F."/>
        </authorList>
    </citation>
    <scope>NUCLEOTIDE SEQUENCE</scope>
    <source>
        <strain evidence="5">CCAP 1552/2</strain>
    </source>
</reference>
<dbReference type="SUPFAM" id="SSF50249">
    <property type="entry name" value="Nucleic acid-binding proteins"/>
    <property type="match status" value="1"/>
</dbReference>
<evidence type="ECO:0000256" key="1">
    <source>
        <dbReference type="ARBA" id="ARBA00005657"/>
    </source>
</evidence>
<evidence type="ECO:0000256" key="2">
    <source>
        <dbReference type="ARBA" id="ARBA00022980"/>
    </source>
</evidence>
<gene>
    <name evidence="5" type="primary">rps12</name>
</gene>
<dbReference type="InterPro" id="IPR006032">
    <property type="entry name" value="Ribosomal_uS12"/>
</dbReference>
<feature type="compositionally biased region" description="Polar residues" evidence="4">
    <location>
        <begin position="138"/>
        <end position="153"/>
    </location>
</feature>
<proteinExistence type="inferred from homology"/>
<geneLocation type="mitochondrion" evidence="5"/>
<evidence type="ECO:0000256" key="4">
    <source>
        <dbReference type="SAM" id="MobiDB-lite"/>
    </source>
</evidence>
<dbReference type="GO" id="GO:0015935">
    <property type="term" value="C:small ribosomal subunit"/>
    <property type="evidence" value="ECO:0007669"/>
    <property type="project" value="InterPro"/>
</dbReference>
<organism evidence="5">
    <name type="scientific">Nuclearia simplex</name>
    <dbReference type="NCBI Taxonomy" id="154970"/>
    <lineage>
        <taxon>Eukaryota</taxon>
        <taxon>Rotosphaerida</taxon>
        <taxon>Nucleariidae</taxon>
        <taxon>Nuclearia</taxon>
    </lineage>
</organism>
<dbReference type="GO" id="GO:0006412">
    <property type="term" value="P:translation"/>
    <property type="evidence" value="ECO:0007669"/>
    <property type="project" value="InterPro"/>
</dbReference>
<dbReference type="AlphaFoldDB" id="M1KFK4"/>
<feature type="region of interest" description="Disordered" evidence="4">
    <location>
        <begin position="133"/>
        <end position="153"/>
    </location>
</feature>
<dbReference type="Pfam" id="PF00164">
    <property type="entry name" value="Ribosom_S12_S23"/>
    <property type="match status" value="1"/>
</dbReference>
<dbReference type="GO" id="GO:0003735">
    <property type="term" value="F:structural constituent of ribosome"/>
    <property type="evidence" value="ECO:0007669"/>
    <property type="project" value="InterPro"/>
</dbReference>
<keyword evidence="2 5" id="KW-0689">Ribosomal protein</keyword>